<accession>A0A6B8VUM4</accession>
<dbReference type="EMBL" id="CP046455">
    <property type="protein sequence ID" value="QGU07873.1"/>
    <property type="molecule type" value="Genomic_DNA"/>
</dbReference>
<name>A0A6B8VUM4_9CORY</name>
<sequence>MTRQVRPYPIRTVEQSQAATTVRSHLNLQQKSTGLAGLPQQLLHPEGIRVPGVGETQSLDPLFEIGADALGPIEHSPFEKECCE</sequence>
<evidence type="ECO:0000313" key="2">
    <source>
        <dbReference type="EMBL" id="QGU07873.1"/>
    </source>
</evidence>
<keyword evidence="3" id="KW-1185">Reference proteome</keyword>
<dbReference type="KEGG" id="cok:COCCU_09745"/>
<evidence type="ECO:0000313" key="3">
    <source>
        <dbReference type="Proteomes" id="UP000424462"/>
    </source>
</evidence>
<feature type="region of interest" description="Disordered" evidence="1">
    <location>
        <begin position="1"/>
        <end position="23"/>
    </location>
</feature>
<proteinExistence type="predicted"/>
<evidence type="ECO:0000256" key="1">
    <source>
        <dbReference type="SAM" id="MobiDB-lite"/>
    </source>
</evidence>
<feature type="compositionally biased region" description="Polar residues" evidence="1">
    <location>
        <begin position="13"/>
        <end position="23"/>
    </location>
</feature>
<dbReference type="RefSeq" id="WP_156231306.1">
    <property type="nucleotide sequence ID" value="NZ_CP046455.1"/>
</dbReference>
<dbReference type="Proteomes" id="UP000424462">
    <property type="component" value="Chromosome"/>
</dbReference>
<protein>
    <submittedName>
        <fullName evidence="2">Uncharacterized protein</fullName>
    </submittedName>
</protein>
<dbReference type="AlphaFoldDB" id="A0A6B8VUM4"/>
<organism evidence="2 3">
    <name type="scientific">Corynebacterium occultum</name>
    <dbReference type="NCBI Taxonomy" id="2675219"/>
    <lineage>
        <taxon>Bacteria</taxon>
        <taxon>Bacillati</taxon>
        <taxon>Actinomycetota</taxon>
        <taxon>Actinomycetes</taxon>
        <taxon>Mycobacteriales</taxon>
        <taxon>Corynebacteriaceae</taxon>
        <taxon>Corynebacterium</taxon>
    </lineage>
</organism>
<gene>
    <name evidence="2" type="ORF">COCCU_09745</name>
</gene>
<reference evidence="2 3" key="1">
    <citation type="submission" date="2019-11" db="EMBL/GenBank/DDBJ databases">
        <title>Complete genome sequence of Corynebacterium kalinowskii 1959, a novel Corynebacterium species isolated from soil of a small paddock in Vilsendorf, Germany.</title>
        <authorList>
            <person name="Schaffert L."/>
            <person name="Ruwe M."/>
            <person name="Milse J."/>
            <person name="Hanuschka K."/>
            <person name="Ortseifen V."/>
            <person name="Droste J."/>
            <person name="Brandt D."/>
            <person name="Schlueter L."/>
            <person name="Kutter Y."/>
            <person name="Vinke S."/>
            <person name="Viehoefer P."/>
            <person name="Jacob L."/>
            <person name="Luebke N.-C."/>
            <person name="Schulte-Berndt E."/>
            <person name="Hain C."/>
            <person name="Linder M."/>
            <person name="Schmidt P."/>
            <person name="Wollenschlaeger L."/>
            <person name="Luttermann T."/>
            <person name="Thieme E."/>
            <person name="Hassa J."/>
            <person name="Haak M."/>
            <person name="Wittchen M."/>
            <person name="Mentz A."/>
            <person name="Persicke M."/>
            <person name="Busche T."/>
            <person name="Ruckert C."/>
        </authorList>
    </citation>
    <scope>NUCLEOTIDE SEQUENCE [LARGE SCALE GENOMIC DNA]</scope>
    <source>
        <strain evidence="2 3">2039</strain>
    </source>
</reference>